<comment type="caution">
    <text evidence="2">The sequence shown here is derived from an EMBL/GenBank/DDBJ whole genome shotgun (WGS) entry which is preliminary data.</text>
</comment>
<feature type="transmembrane region" description="Helical" evidence="1">
    <location>
        <begin position="47"/>
        <end position="68"/>
    </location>
</feature>
<proteinExistence type="predicted"/>
<name>A0ABW8GHY4_9PROT</name>
<feature type="transmembrane region" description="Helical" evidence="1">
    <location>
        <begin position="6"/>
        <end position="26"/>
    </location>
</feature>
<dbReference type="EMBL" id="JBIWXY010000001">
    <property type="protein sequence ID" value="MFJ5444990.1"/>
    <property type="molecule type" value="Genomic_DNA"/>
</dbReference>
<dbReference type="RefSeq" id="WP_400878603.1">
    <property type="nucleotide sequence ID" value="NZ_JBIWXY010000001.1"/>
</dbReference>
<feature type="transmembrane region" description="Helical" evidence="1">
    <location>
        <begin position="74"/>
        <end position="93"/>
    </location>
</feature>
<protein>
    <submittedName>
        <fullName evidence="2">DUF3325 domain-containing protein</fullName>
    </submittedName>
</protein>
<evidence type="ECO:0000313" key="2">
    <source>
        <dbReference type="EMBL" id="MFJ5444990.1"/>
    </source>
</evidence>
<reference evidence="2 3" key="1">
    <citation type="submission" date="2024-11" db="EMBL/GenBank/DDBJ databases">
        <authorList>
            <person name="Kaparullina E.N."/>
            <person name="Delegan Y.A."/>
            <person name="Doronina N.V."/>
        </authorList>
    </citation>
    <scope>NUCLEOTIDE SEQUENCE [LARGE SCALE GENOMIC DNA]</scope>
    <source>
        <strain evidence="2 3">7sh_L</strain>
    </source>
</reference>
<sequence>MSHTSILTAVMMGYTLAYAGMAALSLGMQKHYAQLTADAELPSSRKVLFKTLGWSLLAFALLPVIQGWSLAMGLVIWVGLISVAAINVVLVLAYQPRLLAWLGVAVSIALIVLLTASM</sequence>
<keyword evidence="1" id="KW-0812">Transmembrane</keyword>
<dbReference type="InterPro" id="IPR021762">
    <property type="entry name" value="DUF3325"/>
</dbReference>
<evidence type="ECO:0000256" key="1">
    <source>
        <dbReference type="SAM" id="Phobius"/>
    </source>
</evidence>
<keyword evidence="1" id="KW-1133">Transmembrane helix</keyword>
<feature type="transmembrane region" description="Helical" evidence="1">
    <location>
        <begin position="98"/>
        <end position="116"/>
    </location>
</feature>
<evidence type="ECO:0000313" key="3">
    <source>
        <dbReference type="Proteomes" id="UP001617669"/>
    </source>
</evidence>
<organism evidence="2 3">
    <name type="scientific">Methylobacillus methanolivorans</name>
    <dbReference type="NCBI Taxonomy" id="1848927"/>
    <lineage>
        <taxon>Bacteria</taxon>
        <taxon>Pseudomonadati</taxon>
        <taxon>Pseudomonadota</taxon>
        <taxon>Betaproteobacteria</taxon>
        <taxon>Nitrosomonadales</taxon>
        <taxon>Methylophilaceae</taxon>
        <taxon>Methylobacillus</taxon>
    </lineage>
</organism>
<accession>A0ABW8GHY4</accession>
<keyword evidence="1" id="KW-0472">Membrane</keyword>
<keyword evidence="3" id="KW-1185">Reference proteome</keyword>
<dbReference type="Proteomes" id="UP001617669">
    <property type="component" value="Unassembled WGS sequence"/>
</dbReference>
<dbReference type="Pfam" id="PF11804">
    <property type="entry name" value="DUF3325"/>
    <property type="match status" value="1"/>
</dbReference>
<gene>
    <name evidence="2" type="ORF">ACIKP9_01985</name>
</gene>